<proteinExistence type="predicted"/>
<sequence>MKTISGHCVLVKDILVSKATQILTKFVSADNGTFDVINAYLHRASASFNELKHLHKELGSSYSHKKHKRHRTENGNDSGKVVGNYVQSVDINKELSLRHVKFDQFKRQQSGSGNADGDNFNQ</sequence>
<dbReference type="EMBL" id="QZWG01000012">
    <property type="protein sequence ID" value="RZB76130.1"/>
    <property type="molecule type" value="Genomic_DNA"/>
</dbReference>
<name>A0A445HR40_GLYSO</name>
<feature type="region of interest" description="Disordered" evidence="1">
    <location>
        <begin position="59"/>
        <end position="82"/>
    </location>
</feature>
<evidence type="ECO:0000313" key="2">
    <source>
        <dbReference type="EMBL" id="RZB76130.1"/>
    </source>
</evidence>
<accession>A0A445HR40</accession>
<organism evidence="2 3">
    <name type="scientific">Glycine soja</name>
    <name type="common">Wild soybean</name>
    <dbReference type="NCBI Taxonomy" id="3848"/>
    <lineage>
        <taxon>Eukaryota</taxon>
        <taxon>Viridiplantae</taxon>
        <taxon>Streptophyta</taxon>
        <taxon>Embryophyta</taxon>
        <taxon>Tracheophyta</taxon>
        <taxon>Spermatophyta</taxon>
        <taxon>Magnoliopsida</taxon>
        <taxon>eudicotyledons</taxon>
        <taxon>Gunneridae</taxon>
        <taxon>Pentapetalae</taxon>
        <taxon>rosids</taxon>
        <taxon>fabids</taxon>
        <taxon>Fabales</taxon>
        <taxon>Fabaceae</taxon>
        <taxon>Papilionoideae</taxon>
        <taxon>50 kb inversion clade</taxon>
        <taxon>NPAAA clade</taxon>
        <taxon>indigoferoid/millettioid clade</taxon>
        <taxon>Phaseoleae</taxon>
        <taxon>Glycine</taxon>
        <taxon>Glycine subgen. Soja</taxon>
    </lineage>
</organism>
<dbReference type="PANTHER" id="PTHR48227">
    <property type="entry name" value="DNA TOPOISOMERASE 1-LIKE"/>
    <property type="match status" value="1"/>
</dbReference>
<keyword evidence="3" id="KW-1185">Reference proteome</keyword>
<dbReference type="AlphaFoldDB" id="A0A445HR40"/>
<comment type="caution">
    <text evidence="2">The sequence shown here is derived from an EMBL/GenBank/DDBJ whole genome shotgun (WGS) entry which is preliminary data.</text>
</comment>
<dbReference type="PANTHER" id="PTHR48227:SF1">
    <property type="entry name" value="DNA LIGASE 1-LIKE"/>
    <property type="match status" value="1"/>
</dbReference>
<gene>
    <name evidence="2" type="ORF">D0Y65_034577</name>
</gene>
<protein>
    <submittedName>
        <fullName evidence="2">Uncharacterized protein</fullName>
    </submittedName>
</protein>
<evidence type="ECO:0000256" key="1">
    <source>
        <dbReference type="SAM" id="MobiDB-lite"/>
    </source>
</evidence>
<reference evidence="2 3" key="1">
    <citation type="submission" date="2018-09" db="EMBL/GenBank/DDBJ databases">
        <title>A high-quality reference genome of wild soybean provides a powerful tool to mine soybean genomes.</title>
        <authorList>
            <person name="Xie M."/>
            <person name="Chung C.Y.L."/>
            <person name="Li M.-W."/>
            <person name="Wong F.-L."/>
            <person name="Chan T.-F."/>
            <person name="Lam H.-M."/>
        </authorList>
    </citation>
    <scope>NUCLEOTIDE SEQUENCE [LARGE SCALE GENOMIC DNA]</scope>
    <source>
        <strain evidence="3">cv. W05</strain>
        <tissue evidence="2">Hypocotyl of etiolated seedlings</tissue>
    </source>
</reference>
<dbReference type="Proteomes" id="UP000289340">
    <property type="component" value="Chromosome 12"/>
</dbReference>
<evidence type="ECO:0000313" key="3">
    <source>
        <dbReference type="Proteomes" id="UP000289340"/>
    </source>
</evidence>